<dbReference type="GeneID" id="107266342"/>
<dbReference type="Proteomes" id="UP000694920">
    <property type="component" value="Unplaced"/>
</dbReference>
<accession>A0AAJ7RE61</accession>
<keyword evidence="1" id="KW-1185">Reference proteome</keyword>
<protein>
    <submittedName>
        <fullName evidence="2">Uncharacterized protein LOC107266342 isoform X1</fullName>
    </submittedName>
</protein>
<organism evidence="1 2">
    <name type="scientific">Cephus cinctus</name>
    <name type="common">Wheat stem sawfly</name>
    <dbReference type="NCBI Taxonomy" id="211228"/>
    <lineage>
        <taxon>Eukaryota</taxon>
        <taxon>Metazoa</taxon>
        <taxon>Ecdysozoa</taxon>
        <taxon>Arthropoda</taxon>
        <taxon>Hexapoda</taxon>
        <taxon>Insecta</taxon>
        <taxon>Pterygota</taxon>
        <taxon>Neoptera</taxon>
        <taxon>Endopterygota</taxon>
        <taxon>Hymenoptera</taxon>
        <taxon>Cephoidea</taxon>
        <taxon>Cephidae</taxon>
        <taxon>Cephus</taxon>
    </lineage>
</organism>
<sequence length="559" mass="66225">MLFGCFFVKIFIAIYSVLKSISWLRLIVWTLPYIIKIWCWTSRIIALIVSLSGTRFDEDENTFHPGMDFWKKKQTKRMRHLLLAAALLYSVIAEFEGEKSHRTSNVETQSWLKKFLPWRNIDHNFLPSTIVMNRSGIDPTDLPVIQMKNLQDLRKVTRYRSSIMEEQPIFIIMYEYQELIDDRLESGRIRRENHGWTVQEPFYVKEPSWIAIDENGKVLGKVSEDNDPFFVTRGKKILNIKEKQNTKGTRYYNNVRNQKYSRGTNNEDTKKNVETGSGYWNPEMYFIARELNENQKYPEFLKNVLKDLEKSLYKKNWKNLKDDLMPKNLNERSSISSKISLTKTDTKEEYPRGPAEHLQHEGVMNMLEKERRKRDVNSKKTFRNDQKDFYDEKNNFEKRTNYKLKNEDLREIIKNAILEQGYRVNFKDLSLLQPRNKHSNNLDIFDEPFFISRGKKKIQNYPEPRQNIQDLSEDAVSGEASEEFAQSISACEYLLKIFGNSKFCQDPPDKRSEEKTPRNRRGMLDEILTSYDPFYVARGKRTSSQVSGNPWERGIFEKL</sequence>
<reference evidence="2" key="1">
    <citation type="submission" date="2025-08" db="UniProtKB">
        <authorList>
            <consortium name="RefSeq"/>
        </authorList>
    </citation>
    <scope>IDENTIFICATION</scope>
</reference>
<dbReference type="AlphaFoldDB" id="A0AAJ7RE61"/>
<proteinExistence type="predicted"/>
<evidence type="ECO:0000313" key="1">
    <source>
        <dbReference type="Proteomes" id="UP000694920"/>
    </source>
</evidence>
<gene>
    <name evidence="2" type="primary">LOC107266342</name>
</gene>
<dbReference type="RefSeq" id="XP_024939310.1">
    <property type="nucleotide sequence ID" value="XM_025083542.1"/>
</dbReference>
<name>A0AAJ7RE61_CEPCN</name>
<evidence type="ECO:0000313" key="2">
    <source>
        <dbReference type="RefSeq" id="XP_024939310.1"/>
    </source>
</evidence>